<dbReference type="Proteomes" id="UP001279734">
    <property type="component" value="Unassembled WGS sequence"/>
</dbReference>
<evidence type="ECO:0000313" key="2">
    <source>
        <dbReference type="Proteomes" id="UP001279734"/>
    </source>
</evidence>
<evidence type="ECO:0000313" key="1">
    <source>
        <dbReference type="EMBL" id="GMH19076.1"/>
    </source>
</evidence>
<name>A0AAD3SY57_NEPGR</name>
<gene>
    <name evidence="1" type="ORF">Nepgr_020917</name>
</gene>
<sequence length="96" mass="10865">MGGSSRAGLWLSWSLPGAERNPRCHRRKSTYHRMGSPAGGAFSCRHWRVLDSLQLELNTGELICRRFDALPACVVQPVYRRKVCDRCFESGDIDRG</sequence>
<organism evidence="1 2">
    <name type="scientific">Nepenthes gracilis</name>
    <name type="common">Slender pitcher plant</name>
    <dbReference type="NCBI Taxonomy" id="150966"/>
    <lineage>
        <taxon>Eukaryota</taxon>
        <taxon>Viridiplantae</taxon>
        <taxon>Streptophyta</taxon>
        <taxon>Embryophyta</taxon>
        <taxon>Tracheophyta</taxon>
        <taxon>Spermatophyta</taxon>
        <taxon>Magnoliopsida</taxon>
        <taxon>eudicotyledons</taxon>
        <taxon>Gunneridae</taxon>
        <taxon>Pentapetalae</taxon>
        <taxon>Caryophyllales</taxon>
        <taxon>Nepenthaceae</taxon>
        <taxon>Nepenthes</taxon>
    </lineage>
</organism>
<proteinExistence type="predicted"/>
<protein>
    <submittedName>
        <fullName evidence="1">Uncharacterized protein</fullName>
    </submittedName>
</protein>
<comment type="caution">
    <text evidence="1">The sequence shown here is derived from an EMBL/GenBank/DDBJ whole genome shotgun (WGS) entry which is preliminary data.</text>
</comment>
<accession>A0AAD3SY57</accession>
<dbReference type="EMBL" id="BSYO01000020">
    <property type="protein sequence ID" value="GMH19076.1"/>
    <property type="molecule type" value="Genomic_DNA"/>
</dbReference>
<dbReference type="AlphaFoldDB" id="A0AAD3SY57"/>
<reference evidence="1" key="1">
    <citation type="submission" date="2023-05" db="EMBL/GenBank/DDBJ databases">
        <title>Nepenthes gracilis genome sequencing.</title>
        <authorList>
            <person name="Fukushima K."/>
        </authorList>
    </citation>
    <scope>NUCLEOTIDE SEQUENCE</scope>
    <source>
        <strain evidence="1">SING2019-196</strain>
    </source>
</reference>
<keyword evidence="2" id="KW-1185">Reference proteome</keyword>